<dbReference type="PROSITE" id="PS51257">
    <property type="entry name" value="PROKAR_LIPOPROTEIN"/>
    <property type="match status" value="1"/>
</dbReference>
<feature type="signal peptide" evidence="1">
    <location>
        <begin position="1"/>
        <end position="24"/>
    </location>
</feature>
<keyword evidence="1" id="KW-0732">Signal</keyword>
<evidence type="ECO:0000256" key="1">
    <source>
        <dbReference type="SAM" id="SignalP"/>
    </source>
</evidence>
<comment type="caution">
    <text evidence="2">The sequence shown here is derived from an EMBL/GenBank/DDBJ whole genome shotgun (WGS) entry which is preliminary data.</text>
</comment>
<name>A0ABT1BZF4_9BACT</name>
<keyword evidence="3" id="KW-1185">Reference proteome</keyword>
<dbReference type="EMBL" id="JAMXLY010000043">
    <property type="protein sequence ID" value="MCO6026215.1"/>
    <property type="molecule type" value="Genomic_DNA"/>
</dbReference>
<dbReference type="RefSeq" id="WP_252761568.1">
    <property type="nucleotide sequence ID" value="NZ_JAMXLY010000043.1"/>
</dbReference>
<evidence type="ECO:0000313" key="3">
    <source>
        <dbReference type="Proteomes" id="UP001204015"/>
    </source>
</evidence>
<sequence>MSGKKCLLTLLFLSACSACLKLQARDVRIAFTNTGNIQRSEVVEMNLDSLRKMMQLGPSDPFVIRNPFGQEVAWQSTYDGKLLLYVSVRPHTTSGFTARPGTPSPMPSAVSGKMYPIREDDFAWENDKGAYRAYGPALAKTGEKSYGIDIWVKNTPDMILDERYYKDAAGNVEENALRKEGLKQKADSVDRVSSFHIDHGNGMDVYEVGPTLGCGTPALMSDSGKIIYPYCYQTYQILDKGPLRFTFQLNFPPNADGVVEHRIISLDKGSHFNRITVWYDHLNTPAPFVSGVVLHTPKGKLQKGVDFALDKEQVSYADPTQQPRACGSSIYVAVLFPQGVDRTYVTDDGTHALGLIKHYTGGRYSYLFGSAWSDYDIKTFPQWQVVIKEKLQNLQHPLKADITALR</sequence>
<proteinExistence type="predicted"/>
<feature type="chain" id="PRO_5047450480" evidence="1">
    <location>
        <begin position="25"/>
        <end position="406"/>
    </location>
</feature>
<dbReference type="InterPro" id="IPR032342">
    <property type="entry name" value="DUF4861"/>
</dbReference>
<evidence type="ECO:0000313" key="2">
    <source>
        <dbReference type="EMBL" id="MCO6026215.1"/>
    </source>
</evidence>
<dbReference type="Pfam" id="PF16153">
    <property type="entry name" value="DUF4861"/>
    <property type="match status" value="1"/>
</dbReference>
<protein>
    <submittedName>
        <fullName evidence="2">DUF4861 domain-containing protein</fullName>
    </submittedName>
</protein>
<gene>
    <name evidence="2" type="ORF">NG821_10245</name>
</gene>
<reference evidence="2 3" key="1">
    <citation type="submission" date="2022-06" db="EMBL/GenBank/DDBJ databases">
        <title>A taxonomic note on the genus Prevotella: Description of four novel genera and emended description of the genera Hallella and Xylanibacter.</title>
        <authorList>
            <person name="Hitch T.C.A."/>
        </authorList>
    </citation>
    <scope>NUCLEOTIDE SEQUENCE [LARGE SCALE GENOMIC DNA]</scope>
    <source>
        <strain evidence="2 3">DSM 100619</strain>
    </source>
</reference>
<dbReference type="Proteomes" id="UP001204015">
    <property type="component" value="Unassembled WGS sequence"/>
</dbReference>
<accession>A0ABT1BZF4</accession>
<organism evidence="2 3">
    <name type="scientific">Segatella cerevisiae</name>
    <dbReference type="NCBI Taxonomy" id="2053716"/>
    <lineage>
        <taxon>Bacteria</taxon>
        <taxon>Pseudomonadati</taxon>
        <taxon>Bacteroidota</taxon>
        <taxon>Bacteroidia</taxon>
        <taxon>Bacteroidales</taxon>
        <taxon>Prevotellaceae</taxon>
        <taxon>Segatella</taxon>
    </lineage>
</organism>